<keyword evidence="2" id="KW-1185">Reference proteome</keyword>
<dbReference type="Proteomes" id="UP000018895">
    <property type="component" value="Unassembled WGS sequence"/>
</dbReference>
<evidence type="ECO:0000313" key="1">
    <source>
        <dbReference type="EMBL" id="GAE32561.1"/>
    </source>
</evidence>
<dbReference type="AlphaFoldDB" id="W4QKF4"/>
<gene>
    <name evidence="1" type="ORF">JCM9152_4098</name>
</gene>
<dbReference type="EMBL" id="BAUU01000040">
    <property type="protein sequence ID" value="GAE32561.1"/>
    <property type="molecule type" value="Genomic_DNA"/>
</dbReference>
<protein>
    <submittedName>
        <fullName evidence="1">Uncharacterized protein</fullName>
    </submittedName>
</protein>
<evidence type="ECO:0000313" key="2">
    <source>
        <dbReference type="Proteomes" id="UP000018895"/>
    </source>
</evidence>
<sequence>MNGEVIHVRDGQETIETNVIQLYSGDMIVTNEDSAAKAEMDSSEVFVIGENSSVEMERIIDDESKSVCVCCLNGDPMKI</sequence>
<dbReference type="RefSeq" id="WP_035346888.1">
    <property type="nucleotide sequence ID" value="NZ_BAUU01000040.1"/>
</dbReference>
<comment type="caution">
    <text evidence="1">The sequence shown here is derived from an EMBL/GenBank/DDBJ whole genome shotgun (WGS) entry which is preliminary data.</text>
</comment>
<organism evidence="1 2">
    <name type="scientific">Halalkalibacter hemicellulosilyticusJCM 9152</name>
    <dbReference type="NCBI Taxonomy" id="1236971"/>
    <lineage>
        <taxon>Bacteria</taxon>
        <taxon>Bacillati</taxon>
        <taxon>Bacillota</taxon>
        <taxon>Bacilli</taxon>
        <taxon>Bacillales</taxon>
        <taxon>Bacillaceae</taxon>
        <taxon>Halalkalibacter</taxon>
    </lineage>
</organism>
<proteinExistence type="predicted"/>
<name>W4QKF4_9BACI</name>
<accession>W4QKF4</accession>
<reference evidence="1" key="1">
    <citation type="journal article" date="2014" name="Genome Announc.">
        <title>Draft Genome Sequences of Three Alkaliphilic Bacillus Strains, Bacillus wakoensis JCM 9140T, Bacillus akibai JCM 9157T, and Bacillus hemicellulosilyticus JCM 9152T.</title>
        <authorList>
            <person name="Yuki M."/>
            <person name="Oshima K."/>
            <person name="Suda W."/>
            <person name="Oshida Y."/>
            <person name="Kitamura K."/>
            <person name="Iida T."/>
            <person name="Hattori M."/>
            <person name="Ohkuma M."/>
        </authorList>
    </citation>
    <scope>NUCLEOTIDE SEQUENCE [LARGE SCALE GENOMIC DNA]</scope>
    <source>
        <strain evidence="1">JCM 9152</strain>
    </source>
</reference>